<keyword evidence="4" id="KW-0472">Membrane</keyword>
<dbReference type="InterPro" id="IPR029044">
    <property type="entry name" value="Nucleotide-diphossugar_trans"/>
</dbReference>
<dbReference type="GO" id="GO:0004582">
    <property type="term" value="F:dolichyl-phosphate beta-D-mannosyltransferase activity"/>
    <property type="evidence" value="ECO:0007669"/>
    <property type="project" value="InterPro"/>
</dbReference>
<evidence type="ECO:0000313" key="6">
    <source>
        <dbReference type="Proteomes" id="UP000007800"/>
    </source>
</evidence>
<feature type="compositionally biased region" description="Polar residues" evidence="3">
    <location>
        <begin position="1"/>
        <end position="11"/>
    </location>
</feature>
<dbReference type="InterPro" id="IPR039528">
    <property type="entry name" value="DPM1-like"/>
</dbReference>
<dbReference type="PANTHER" id="PTHR43398:SF1">
    <property type="entry name" value="DOLICHOL-PHOSPHATE MANNOSYLTRANSFERASE SUBUNIT 1"/>
    <property type="match status" value="1"/>
</dbReference>
<evidence type="ECO:0000256" key="2">
    <source>
        <dbReference type="ARBA" id="ARBA00022679"/>
    </source>
</evidence>
<dbReference type="GO" id="GO:0006488">
    <property type="term" value="P:dolichol-linked oligosaccharide biosynthetic process"/>
    <property type="evidence" value="ECO:0007669"/>
    <property type="project" value="TreeGrafter"/>
</dbReference>
<proteinExistence type="predicted"/>
<accession>C5LQ08</accession>
<keyword evidence="1" id="KW-0328">Glycosyltransferase</keyword>
<dbReference type="GO" id="GO:0006506">
    <property type="term" value="P:GPI anchor biosynthetic process"/>
    <property type="evidence" value="ECO:0007669"/>
    <property type="project" value="TreeGrafter"/>
</dbReference>
<dbReference type="Proteomes" id="UP000007800">
    <property type="component" value="Unassembled WGS sequence"/>
</dbReference>
<dbReference type="OrthoDB" id="2603at2759"/>
<dbReference type="GeneID" id="9058217"/>
<dbReference type="RefSeq" id="XP_002768471.1">
    <property type="nucleotide sequence ID" value="XM_002768425.1"/>
</dbReference>
<dbReference type="AlphaFoldDB" id="C5LQ08"/>
<feature type="transmembrane region" description="Helical" evidence="4">
    <location>
        <begin position="185"/>
        <end position="203"/>
    </location>
</feature>
<evidence type="ECO:0000256" key="4">
    <source>
        <dbReference type="SAM" id="Phobius"/>
    </source>
</evidence>
<protein>
    <submittedName>
        <fullName evidence="5">Dolichol phosphate mannose synthase, putative</fullName>
    </submittedName>
</protein>
<evidence type="ECO:0000256" key="3">
    <source>
        <dbReference type="SAM" id="MobiDB-lite"/>
    </source>
</evidence>
<sequence length="209" mass="23655">MELNGAETNEPQKGGYRRNHVGGKWPENGRAASKIEKKKKKKKKDADLQHEPESVPAVADPVLRMEAEFTVGSRYCRDGGIGFQWSLFRRIISEGATLLAIGVSKSSDPMSGFFCTTKEVFNRGYKQCNPIGFKIGLELMVRCKASPVVDVPITFQERTAGESKLTMKQNVQYVEQLASLYFEKYFVFILLLPLIIVFFVAYWKGSIQW</sequence>
<keyword evidence="4" id="KW-1133">Transmembrane helix</keyword>
<evidence type="ECO:0000313" key="5">
    <source>
        <dbReference type="EMBL" id="EER01189.1"/>
    </source>
</evidence>
<dbReference type="PANTHER" id="PTHR43398">
    <property type="entry name" value="DOLICHOL-PHOSPHATE MANNOSYLTRANSFERASE SUBUNIT 1"/>
    <property type="match status" value="1"/>
</dbReference>
<dbReference type="GO" id="GO:0035269">
    <property type="term" value="P:protein O-linked glycosylation via mannose"/>
    <property type="evidence" value="ECO:0007669"/>
    <property type="project" value="TreeGrafter"/>
</dbReference>
<name>C5LQ08_PERM5</name>
<keyword evidence="2" id="KW-0808">Transferase</keyword>
<keyword evidence="6" id="KW-1185">Reference proteome</keyword>
<feature type="compositionally biased region" description="Basic and acidic residues" evidence="3">
    <location>
        <begin position="44"/>
        <end position="53"/>
    </location>
</feature>
<evidence type="ECO:0000256" key="1">
    <source>
        <dbReference type="ARBA" id="ARBA00022676"/>
    </source>
</evidence>
<dbReference type="FunCoup" id="C5LQ08">
    <property type="interactions" value="792"/>
</dbReference>
<dbReference type="SUPFAM" id="SSF53448">
    <property type="entry name" value="Nucleotide-diphospho-sugar transferases"/>
    <property type="match status" value="1"/>
</dbReference>
<keyword evidence="4" id="KW-0812">Transmembrane</keyword>
<dbReference type="InParanoid" id="C5LQ08"/>
<feature type="region of interest" description="Disordered" evidence="3">
    <location>
        <begin position="1"/>
        <end position="55"/>
    </location>
</feature>
<dbReference type="Gene3D" id="3.90.550.10">
    <property type="entry name" value="Spore Coat Polysaccharide Biosynthesis Protein SpsA, Chain A"/>
    <property type="match status" value="1"/>
</dbReference>
<organism evidence="6">
    <name type="scientific">Perkinsus marinus (strain ATCC 50983 / TXsc)</name>
    <dbReference type="NCBI Taxonomy" id="423536"/>
    <lineage>
        <taxon>Eukaryota</taxon>
        <taxon>Sar</taxon>
        <taxon>Alveolata</taxon>
        <taxon>Perkinsozoa</taxon>
        <taxon>Perkinsea</taxon>
        <taxon>Perkinsida</taxon>
        <taxon>Perkinsidae</taxon>
        <taxon>Perkinsus</taxon>
    </lineage>
</organism>
<dbReference type="GO" id="GO:0005789">
    <property type="term" value="C:endoplasmic reticulum membrane"/>
    <property type="evidence" value="ECO:0007669"/>
    <property type="project" value="TreeGrafter"/>
</dbReference>
<reference evidence="5 6" key="1">
    <citation type="submission" date="2008-07" db="EMBL/GenBank/DDBJ databases">
        <authorList>
            <person name="El-Sayed N."/>
            <person name="Caler E."/>
            <person name="Inman J."/>
            <person name="Amedeo P."/>
            <person name="Hass B."/>
            <person name="Wortman J."/>
        </authorList>
    </citation>
    <scope>NUCLEOTIDE SEQUENCE [LARGE SCALE GENOMIC DNA]</scope>
    <source>
        <strain evidence="6">ATCC 50983 / TXsc</strain>
    </source>
</reference>
<dbReference type="EMBL" id="GG684385">
    <property type="protein sequence ID" value="EER01189.1"/>
    <property type="molecule type" value="Genomic_DNA"/>
</dbReference>
<gene>
    <name evidence="5" type="ORF">Pmar_PMAR027042</name>
</gene>